<dbReference type="Proteomes" id="UP000448867">
    <property type="component" value="Unassembled WGS sequence"/>
</dbReference>
<dbReference type="SUPFAM" id="SSF53163">
    <property type="entry name" value="HybD-like"/>
    <property type="match status" value="1"/>
</dbReference>
<comment type="caution">
    <text evidence="1">The sequence shown here is derived from an EMBL/GenBank/DDBJ whole genome shotgun (WGS) entry which is preliminary data.</text>
</comment>
<evidence type="ECO:0000313" key="2">
    <source>
        <dbReference type="Proteomes" id="UP000448867"/>
    </source>
</evidence>
<keyword evidence="1" id="KW-0645">Protease</keyword>
<dbReference type="GO" id="GO:0008233">
    <property type="term" value="F:peptidase activity"/>
    <property type="evidence" value="ECO:0007669"/>
    <property type="project" value="UniProtKB-KW"/>
</dbReference>
<sequence>MSLKPGFLSPKEPDRISYENQLAVPLLTESITALLPKLGYKPIVILCIGTDRSTGDSLGPLVGAKLNRQLSQFPVYGTLKDPVHAVNLEDTIEYINKKHKFPYIIAIDACLGKLNSVGTFLASPGPLRPGAGVNKILPEVGSMHITGIVNVSGFMEYFVLQNTRLHLVMAMADIIAESIKEAESIYIARRASQKKKWLSEISIVTRSTDIEQSQST</sequence>
<name>A0A7X2J0W9_9BACI</name>
<accession>A0A7X2J0W9</accession>
<dbReference type="AlphaFoldDB" id="A0A7X2J0W9"/>
<dbReference type="RefSeq" id="WP_154308859.1">
    <property type="nucleotide sequence ID" value="NZ_WKKI01000034.1"/>
</dbReference>
<protein>
    <submittedName>
        <fullName evidence="1">Spore protease YyaC</fullName>
    </submittedName>
</protein>
<keyword evidence="1" id="KW-0378">Hydrolase</keyword>
<dbReference type="InterPro" id="IPR023430">
    <property type="entry name" value="Pept_HybD-like_dom_sf"/>
</dbReference>
<dbReference type="NCBIfam" id="TIGR02841">
    <property type="entry name" value="spore_YyaC"/>
    <property type="match status" value="1"/>
</dbReference>
<dbReference type="Pfam" id="PF06866">
    <property type="entry name" value="DUF1256"/>
    <property type="match status" value="1"/>
</dbReference>
<evidence type="ECO:0000313" key="1">
    <source>
        <dbReference type="EMBL" id="MRX73395.1"/>
    </source>
</evidence>
<dbReference type="OrthoDB" id="9815953at2"/>
<dbReference type="GO" id="GO:0006508">
    <property type="term" value="P:proteolysis"/>
    <property type="evidence" value="ECO:0007669"/>
    <property type="project" value="UniProtKB-KW"/>
</dbReference>
<organism evidence="1 2">
    <name type="scientific">Metabacillus lacus</name>
    <dbReference type="NCBI Taxonomy" id="1983721"/>
    <lineage>
        <taxon>Bacteria</taxon>
        <taxon>Bacillati</taxon>
        <taxon>Bacillota</taxon>
        <taxon>Bacilli</taxon>
        <taxon>Bacillales</taxon>
        <taxon>Bacillaceae</taxon>
        <taxon>Metabacillus</taxon>
    </lineage>
</organism>
<dbReference type="EMBL" id="WKKI01000034">
    <property type="protein sequence ID" value="MRX73395.1"/>
    <property type="molecule type" value="Genomic_DNA"/>
</dbReference>
<gene>
    <name evidence="1" type="primary">yyaC</name>
    <name evidence="1" type="ORF">GJU40_14695</name>
</gene>
<keyword evidence="2" id="KW-1185">Reference proteome</keyword>
<proteinExistence type="predicted"/>
<reference evidence="1 2" key="1">
    <citation type="submission" date="2019-11" db="EMBL/GenBank/DDBJ databases">
        <title>Bacillus lacus genome.</title>
        <authorList>
            <person name="Allen C.J."/>
            <person name="Newman J.D."/>
        </authorList>
    </citation>
    <scope>NUCLEOTIDE SEQUENCE [LARGE SCALE GENOMIC DNA]</scope>
    <source>
        <strain evidence="1 2">KCTC 33946</strain>
    </source>
</reference>
<dbReference type="InterPro" id="IPR009665">
    <property type="entry name" value="YyaC"/>
</dbReference>